<protein>
    <submittedName>
        <fullName evidence="1">Uncharacterized protein</fullName>
    </submittedName>
</protein>
<dbReference type="AlphaFoldDB" id="A0A172ZF28"/>
<dbReference type="KEGG" id="pbv:AR543_07625"/>
<reference evidence="1 2" key="2">
    <citation type="journal article" date="2016" name="Int. J. Syst. Evol. Microbiol.">
        <title>Paenibacillus bovis sp. nov., isolated from raw yak (Bos grunniens) milk.</title>
        <authorList>
            <person name="Gao C."/>
            <person name="Han J."/>
            <person name="Liu Z."/>
            <person name="Xu X."/>
            <person name="Hang F."/>
            <person name="Wu Z."/>
        </authorList>
    </citation>
    <scope>NUCLEOTIDE SEQUENCE [LARGE SCALE GENOMIC DNA]</scope>
    <source>
        <strain evidence="1 2">BD3526</strain>
    </source>
</reference>
<keyword evidence="2" id="KW-1185">Reference proteome</keyword>
<gene>
    <name evidence="1" type="ORF">AR543_07625</name>
</gene>
<name>A0A172ZF28_9BACL</name>
<dbReference type="STRING" id="1616788.AR543_07625"/>
<proteinExistence type="predicted"/>
<sequence>MNWYTLGQMLSAIRLGQKARTMDGSRTVIRTTDGLLWAEGRLSGQRVSLQDHLFTDLWTIYEDEDTVPWLPQRDAREQREREMLENQYMEWRAERRIE</sequence>
<dbReference type="EMBL" id="CP013023">
    <property type="protein sequence ID" value="ANF95887.1"/>
    <property type="molecule type" value="Genomic_DNA"/>
</dbReference>
<organism evidence="1 2">
    <name type="scientific">Paenibacillus bovis</name>
    <dbReference type="NCBI Taxonomy" id="1616788"/>
    <lineage>
        <taxon>Bacteria</taxon>
        <taxon>Bacillati</taxon>
        <taxon>Bacillota</taxon>
        <taxon>Bacilli</taxon>
        <taxon>Bacillales</taxon>
        <taxon>Paenibacillaceae</taxon>
        <taxon>Paenibacillus</taxon>
    </lineage>
</organism>
<dbReference type="RefSeq" id="WP_060533244.1">
    <property type="nucleotide sequence ID" value="NZ_CP013023.1"/>
</dbReference>
<accession>A0A172ZF28</accession>
<evidence type="ECO:0000313" key="1">
    <source>
        <dbReference type="EMBL" id="ANF95887.1"/>
    </source>
</evidence>
<reference evidence="2" key="1">
    <citation type="submission" date="2015-10" db="EMBL/GenBank/DDBJ databases">
        <title>Genome of Paenibacillus bovis sp. nov.</title>
        <authorList>
            <person name="Wu Z."/>
            <person name="Gao C."/>
            <person name="Liu Z."/>
            <person name="Zheng H."/>
        </authorList>
    </citation>
    <scope>NUCLEOTIDE SEQUENCE [LARGE SCALE GENOMIC DNA]</scope>
    <source>
        <strain evidence="2">BD3526</strain>
    </source>
</reference>
<dbReference type="OrthoDB" id="2640017at2"/>
<evidence type="ECO:0000313" key="2">
    <source>
        <dbReference type="Proteomes" id="UP000078148"/>
    </source>
</evidence>
<dbReference type="Proteomes" id="UP000078148">
    <property type="component" value="Chromosome"/>
</dbReference>